<dbReference type="EMBL" id="UYSU01000050">
    <property type="protein sequence ID" value="VDL81441.1"/>
    <property type="molecule type" value="Genomic_DNA"/>
</dbReference>
<gene>
    <name evidence="1" type="ORF">SSLN_LOCUS102</name>
</gene>
<evidence type="ECO:0000313" key="3">
    <source>
        <dbReference type="WBParaSite" id="SSLN_0000010401-mRNA-1"/>
    </source>
</evidence>
<dbReference type="Gene3D" id="3.60.10.10">
    <property type="entry name" value="Endonuclease/exonuclease/phosphatase"/>
    <property type="match status" value="1"/>
</dbReference>
<reference evidence="1 2" key="2">
    <citation type="submission" date="2018-11" db="EMBL/GenBank/DDBJ databases">
        <authorList>
            <consortium name="Pathogen Informatics"/>
        </authorList>
    </citation>
    <scope>NUCLEOTIDE SEQUENCE [LARGE SCALE GENOMIC DNA]</scope>
    <source>
        <strain evidence="1 2">NST_G2</strain>
    </source>
</reference>
<dbReference type="OrthoDB" id="6142323at2759"/>
<dbReference type="PANTHER" id="PTHR19446">
    <property type="entry name" value="REVERSE TRANSCRIPTASES"/>
    <property type="match status" value="1"/>
</dbReference>
<dbReference type="WBParaSite" id="SSLN_0000010401-mRNA-1">
    <property type="protein sequence ID" value="SSLN_0000010401-mRNA-1"/>
    <property type="gene ID" value="SSLN_0000010401"/>
</dbReference>
<organism evidence="3">
    <name type="scientific">Schistocephalus solidus</name>
    <name type="common">Tapeworm</name>
    <dbReference type="NCBI Taxonomy" id="70667"/>
    <lineage>
        <taxon>Eukaryota</taxon>
        <taxon>Metazoa</taxon>
        <taxon>Spiralia</taxon>
        <taxon>Lophotrochozoa</taxon>
        <taxon>Platyhelminthes</taxon>
        <taxon>Cestoda</taxon>
        <taxon>Eucestoda</taxon>
        <taxon>Diphyllobothriidea</taxon>
        <taxon>Diphyllobothriidae</taxon>
        <taxon>Schistocephalus</taxon>
    </lineage>
</organism>
<evidence type="ECO:0000313" key="2">
    <source>
        <dbReference type="Proteomes" id="UP000275846"/>
    </source>
</evidence>
<name>A0A183S7A4_SCHSO</name>
<evidence type="ECO:0000313" key="1">
    <source>
        <dbReference type="EMBL" id="VDL81441.1"/>
    </source>
</evidence>
<dbReference type="SUPFAM" id="SSF56219">
    <property type="entry name" value="DNase I-like"/>
    <property type="match status" value="1"/>
</dbReference>
<keyword evidence="2" id="KW-1185">Reference proteome</keyword>
<reference evidence="3" key="1">
    <citation type="submission" date="2016-06" db="UniProtKB">
        <authorList>
            <consortium name="WormBaseParasite"/>
        </authorList>
    </citation>
    <scope>IDENTIFICATION</scope>
</reference>
<sequence>MVPTANVIHSTALDVLERARCQHKDWFDVNYADSTSLLAENSGLHRACIGHRTDTNKVAFFRCRRLAQQRLRELQDAWMASKNVEIRSHVAINKDNDLQRSLPETIRVVQQLSNVKAPGSEAIPVEVYKRSGTRMMNKFTTDVCCLSEVRILDSGARDIKIPGVKFHFTLYHGVPRDSSGRHGVAIVLSEQANRARKPVNDRMVNSRLKGHFTNISVVSVYAPTSATEQRDNKTFYLHLQELVERLTWRDLPIVAGDWNVRTGPGDWNGRTSLGSHQKVTLLAGLDLALDATMFHPSPTYAVSCDSFSEGEFADAIQRPTSTLHEVIEQVWRDEVFPNDWGSGILLSVFKKGDKTKCENYHGTSLIDVAAKVFTIVLLRRTKIDEEDVRPISKASQTYGRLRASVWNRCGLYLNTNLKTCKAVLLTMLLCGTET</sequence>
<protein>
    <submittedName>
        <fullName evidence="3">Endo/exonuclease/phosphatase domain-containing protein</fullName>
    </submittedName>
</protein>
<dbReference type="AlphaFoldDB" id="A0A183S7A4"/>
<proteinExistence type="predicted"/>
<accession>A0A183S7A4</accession>
<dbReference type="InterPro" id="IPR036691">
    <property type="entry name" value="Endo/exonu/phosph_ase_sf"/>
</dbReference>
<dbReference type="Proteomes" id="UP000275846">
    <property type="component" value="Unassembled WGS sequence"/>
</dbReference>